<sequence length="290" mass="33360">MKKIFGSVAVIFIFFLLQTPSFGATSVDDEIEVKQFSSEERETTEHVIYIDGQEQKYPGEPIFHGGNLYVPVSVAIAAFHEKMKTDVDLAEKISLSTYDYFAEKGYIEQINQREVVRVKYLQNEGIRAEWLDQPGRLHLETTELLTVHGISVGDTLQQVNERFDVHWNTGYGQPADYIGFYGEMNEYTYTDRFGKTRAGEVPELQFEIIDNRLTYIFVSDSDYEISKGIRVGDSLYDTVRQYGADFVRAEVDGKNIYIYHVKGGSIWFIAEGQEIERIALWQGQLEGYER</sequence>
<dbReference type="RefSeq" id="WP_270896280.1">
    <property type="nucleotide sequence ID" value="NZ_JBHSPF010000015.1"/>
</dbReference>
<gene>
    <name evidence="2" type="ORF">ACFPTR_02930</name>
</gene>
<evidence type="ECO:0000313" key="3">
    <source>
        <dbReference type="Proteomes" id="UP001596143"/>
    </source>
</evidence>
<keyword evidence="3" id="KW-1185">Reference proteome</keyword>
<evidence type="ECO:0000256" key="1">
    <source>
        <dbReference type="SAM" id="SignalP"/>
    </source>
</evidence>
<organism evidence="2 3">
    <name type="scientific">Aliibacillus thermotolerans</name>
    <dbReference type="NCBI Taxonomy" id="1834418"/>
    <lineage>
        <taxon>Bacteria</taxon>
        <taxon>Bacillati</taxon>
        <taxon>Bacillota</taxon>
        <taxon>Bacilli</taxon>
        <taxon>Bacillales</taxon>
        <taxon>Bacillaceae</taxon>
        <taxon>Aliibacillus</taxon>
    </lineage>
</organism>
<evidence type="ECO:0008006" key="4">
    <source>
        <dbReference type="Google" id="ProtNLM"/>
    </source>
</evidence>
<reference evidence="3" key="1">
    <citation type="journal article" date="2019" name="Int. J. Syst. Evol. Microbiol.">
        <title>The Global Catalogue of Microorganisms (GCM) 10K type strain sequencing project: providing services to taxonomists for standard genome sequencing and annotation.</title>
        <authorList>
            <consortium name="The Broad Institute Genomics Platform"/>
            <consortium name="The Broad Institute Genome Sequencing Center for Infectious Disease"/>
            <person name="Wu L."/>
            <person name="Ma J."/>
        </authorList>
    </citation>
    <scope>NUCLEOTIDE SEQUENCE [LARGE SCALE GENOMIC DNA]</scope>
    <source>
        <strain evidence="3">CGMCC 1.15790</strain>
    </source>
</reference>
<dbReference type="EMBL" id="JBHSPF010000015">
    <property type="protein sequence ID" value="MFC5627848.1"/>
    <property type="molecule type" value="Genomic_DNA"/>
</dbReference>
<keyword evidence="1" id="KW-0732">Signal</keyword>
<proteinExistence type="predicted"/>
<accession>A0ABW0U4F4</accession>
<dbReference type="Proteomes" id="UP001596143">
    <property type="component" value="Unassembled WGS sequence"/>
</dbReference>
<evidence type="ECO:0000313" key="2">
    <source>
        <dbReference type="EMBL" id="MFC5627848.1"/>
    </source>
</evidence>
<protein>
    <recommendedName>
        <fullName evidence="4">Copper amine oxidase-like N-terminal domain-containing protein</fullName>
    </recommendedName>
</protein>
<feature type="signal peptide" evidence="1">
    <location>
        <begin position="1"/>
        <end position="23"/>
    </location>
</feature>
<name>A0ABW0U4F4_9BACI</name>
<comment type="caution">
    <text evidence="2">The sequence shown here is derived from an EMBL/GenBank/DDBJ whole genome shotgun (WGS) entry which is preliminary data.</text>
</comment>
<feature type="chain" id="PRO_5047264917" description="Copper amine oxidase-like N-terminal domain-containing protein" evidence="1">
    <location>
        <begin position="24"/>
        <end position="290"/>
    </location>
</feature>